<protein>
    <submittedName>
        <fullName evidence="2">Uncharacterized protein</fullName>
    </submittedName>
</protein>
<dbReference type="Proteomes" id="UP000240760">
    <property type="component" value="Unassembled WGS sequence"/>
</dbReference>
<evidence type="ECO:0000256" key="1">
    <source>
        <dbReference type="SAM" id="MobiDB-lite"/>
    </source>
</evidence>
<feature type="region of interest" description="Disordered" evidence="1">
    <location>
        <begin position="1"/>
        <end position="87"/>
    </location>
</feature>
<sequence>MASSEEETRTPGQDGRSEKLQQRERTKALVRQRSSMANRRGANGKQNHKRARRRGGPNGESRRRSWIGRASKSRNAQNGEVEVGREKQLEEKIEVARGREADENEKVVKKHPRVVELV</sequence>
<dbReference type="AlphaFoldDB" id="A0A2T4CJM6"/>
<evidence type="ECO:0000313" key="2">
    <source>
        <dbReference type="EMBL" id="PTB81765.1"/>
    </source>
</evidence>
<name>A0A2T4CJM6_TRILO</name>
<proteinExistence type="predicted"/>
<feature type="compositionally biased region" description="Basic and acidic residues" evidence="1">
    <location>
        <begin position="15"/>
        <end position="27"/>
    </location>
</feature>
<feature type="compositionally biased region" description="Basic residues" evidence="1">
    <location>
        <begin position="46"/>
        <end position="55"/>
    </location>
</feature>
<gene>
    <name evidence="2" type="ORF">M440DRAFT_1388116</name>
</gene>
<reference evidence="2 3" key="1">
    <citation type="submission" date="2016-07" db="EMBL/GenBank/DDBJ databases">
        <title>Multiple horizontal gene transfer events from other fungi enriched the ability of initially mycotrophic Trichoderma (Ascomycota) to feed on dead plant biomass.</title>
        <authorList>
            <consortium name="DOE Joint Genome Institute"/>
            <person name="Aerts A."/>
            <person name="Atanasova L."/>
            <person name="Chenthamara K."/>
            <person name="Zhang J."/>
            <person name="Grujic M."/>
            <person name="Henrissat B."/>
            <person name="Kuo A."/>
            <person name="Salamov A."/>
            <person name="Lipzen A."/>
            <person name="Labutti K."/>
            <person name="Barry K."/>
            <person name="Miao Y."/>
            <person name="Rahimi M.J."/>
            <person name="Shen Q."/>
            <person name="Grigoriev I.V."/>
            <person name="Kubicek C.P."/>
            <person name="Druzhinina I.S."/>
        </authorList>
    </citation>
    <scope>NUCLEOTIDE SEQUENCE [LARGE SCALE GENOMIC DNA]</scope>
    <source>
        <strain evidence="2 3">ATCC 18648</strain>
    </source>
</reference>
<evidence type="ECO:0000313" key="3">
    <source>
        <dbReference type="Proteomes" id="UP000240760"/>
    </source>
</evidence>
<accession>A0A2T4CJM6</accession>
<organism evidence="2 3">
    <name type="scientific">Trichoderma longibrachiatum ATCC 18648</name>
    <dbReference type="NCBI Taxonomy" id="983965"/>
    <lineage>
        <taxon>Eukaryota</taxon>
        <taxon>Fungi</taxon>
        <taxon>Dikarya</taxon>
        <taxon>Ascomycota</taxon>
        <taxon>Pezizomycotina</taxon>
        <taxon>Sordariomycetes</taxon>
        <taxon>Hypocreomycetidae</taxon>
        <taxon>Hypocreales</taxon>
        <taxon>Hypocreaceae</taxon>
        <taxon>Trichoderma</taxon>
    </lineage>
</organism>
<keyword evidence="3" id="KW-1185">Reference proteome</keyword>
<dbReference type="EMBL" id="KZ679126">
    <property type="protein sequence ID" value="PTB81765.1"/>
    <property type="molecule type" value="Genomic_DNA"/>
</dbReference>